<feature type="binding site" evidence="2">
    <location>
        <position position="190"/>
    </location>
    <ligand>
        <name>substrate</name>
    </ligand>
</feature>
<dbReference type="Gene3D" id="3.40.1180.10">
    <property type="entry name" value="Decaprenyl diphosphate synthase-like"/>
    <property type="match status" value="1"/>
</dbReference>
<dbReference type="NCBIfam" id="TIGR00055">
    <property type="entry name" value="uppS"/>
    <property type="match status" value="1"/>
</dbReference>
<keyword evidence="2" id="KW-0479">Metal-binding</keyword>
<name>D1AXP3_STRM9</name>
<comment type="function">
    <text evidence="2">Catalyzes the condensation of isopentenyl diphosphate (IPP) with allylic pyrophosphates generating different type of terpenoids.</text>
</comment>
<dbReference type="RefSeq" id="WP_012858621.1">
    <property type="nucleotide sequence ID" value="NC_013515.1"/>
</dbReference>
<dbReference type="GO" id="GO:0000287">
    <property type="term" value="F:magnesium ion binding"/>
    <property type="evidence" value="ECO:0007669"/>
    <property type="project" value="UniProtKB-UniRule"/>
</dbReference>
<sequence>MFIKVMVKEVNILKNYIDKFPKHIGIIMDGNGRWAKQRNLARTEGHKAGANKLEEIIECIMDLDIKYLTVYAFSTENWKRPKLEVTAIMKLFTKYLKINEEKFMKEKIRVCISGSRSNLSSSLIKQIEYIENLTKDNDKLVLNIAFNYGGRLEIIDALKKVVAKNLEINENNISNNMYNSFIPDVDLVIRTGNDFRISNFLLWQIAYSEIYVSELLWPDFTKEELHKSIFSFINRERRFGGIKC</sequence>
<dbReference type="GO" id="GO:0045547">
    <property type="term" value="F:ditrans,polycis-polyprenyl diphosphate synthase [(2E,6E)-farnesyl diphosphate specific] activity"/>
    <property type="evidence" value="ECO:0007669"/>
    <property type="project" value="TreeGrafter"/>
</dbReference>
<feature type="binding site" evidence="2">
    <location>
        <position position="46"/>
    </location>
    <ligand>
        <name>substrate</name>
    </ligand>
</feature>
<feature type="binding site" evidence="2">
    <location>
        <begin position="30"/>
        <end position="33"/>
    </location>
    <ligand>
        <name>substrate</name>
    </ligand>
</feature>
<dbReference type="KEGG" id="smf:Smon_0591"/>
<gene>
    <name evidence="3" type="ordered locus">Smon_0591</name>
</gene>
<keyword evidence="2" id="KW-0460">Magnesium</keyword>
<feature type="binding site" evidence="2">
    <location>
        <position position="29"/>
    </location>
    <ligand>
        <name>Mg(2+)</name>
        <dbReference type="ChEBI" id="CHEBI:18420"/>
    </ligand>
</feature>
<accession>D1AXP3</accession>
<dbReference type="STRING" id="519441.Smon_0591"/>
<feature type="binding site" evidence="2">
    <location>
        <position position="78"/>
    </location>
    <ligand>
        <name>substrate</name>
    </ligand>
</feature>
<keyword evidence="1 2" id="KW-0808">Transferase</keyword>
<dbReference type="EC" id="2.5.1.-" evidence="2"/>
<comment type="similarity">
    <text evidence="2">Belongs to the UPP synthase family.</text>
</comment>
<dbReference type="PANTHER" id="PTHR10291">
    <property type="entry name" value="DEHYDRODOLICHYL DIPHOSPHATE SYNTHASE FAMILY MEMBER"/>
    <property type="match status" value="1"/>
</dbReference>
<dbReference type="Pfam" id="PF01255">
    <property type="entry name" value="Prenyltransf"/>
    <property type="match status" value="1"/>
</dbReference>
<dbReference type="EMBL" id="CP001779">
    <property type="protein sequence ID" value="ACZ01069.1"/>
    <property type="molecule type" value="Genomic_DNA"/>
</dbReference>
<feature type="binding site" evidence="2">
    <location>
        <position position="34"/>
    </location>
    <ligand>
        <name>substrate</name>
    </ligand>
</feature>
<feature type="binding site" evidence="2">
    <location>
        <position position="42"/>
    </location>
    <ligand>
        <name>substrate</name>
    </ligand>
</feature>
<keyword evidence="4" id="KW-1185">Reference proteome</keyword>
<evidence type="ECO:0000313" key="3">
    <source>
        <dbReference type="EMBL" id="ACZ01069.1"/>
    </source>
</evidence>
<feature type="active site" evidence="2">
    <location>
        <position position="29"/>
    </location>
</feature>
<dbReference type="HAMAP" id="MF_01139">
    <property type="entry name" value="ISPT"/>
    <property type="match status" value="1"/>
</dbReference>
<dbReference type="SUPFAM" id="SSF64005">
    <property type="entry name" value="Undecaprenyl diphosphate synthase"/>
    <property type="match status" value="1"/>
</dbReference>
<organism evidence="3 4">
    <name type="scientific">Streptobacillus moniliformis (strain ATCC 14647 / DSM 12112 / NCTC 10651 / 9901)</name>
    <dbReference type="NCBI Taxonomy" id="519441"/>
    <lineage>
        <taxon>Bacteria</taxon>
        <taxon>Fusobacteriati</taxon>
        <taxon>Fusobacteriota</taxon>
        <taxon>Fusobacteriia</taxon>
        <taxon>Fusobacteriales</taxon>
        <taxon>Leptotrichiaceae</taxon>
        <taxon>Streptobacillus</taxon>
    </lineage>
</organism>
<evidence type="ECO:0000313" key="4">
    <source>
        <dbReference type="Proteomes" id="UP000002072"/>
    </source>
</evidence>
<dbReference type="InterPro" id="IPR001441">
    <property type="entry name" value="UPP_synth-like"/>
</dbReference>
<evidence type="ECO:0000256" key="1">
    <source>
        <dbReference type="ARBA" id="ARBA00022679"/>
    </source>
</evidence>
<comment type="subunit">
    <text evidence="2">Homodimer.</text>
</comment>
<feature type="binding site" evidence="2">
    <location>
        <begin position="74"/>
        <end position="76"/>
    </location>
    <ligand>
        <name>substrate</name>
    </ligand>
</feature>
<dbReference type="HOGENOM" id="CLU_038505_1_1_0"/>
<dbReference type="GO" id="GO:0016094">
    <property type="term" value="P:polyprenol biosynthetic process"/>
    <property type="evidence" value="ECO:0007669"/>
    <property type="project" value="TreeGrafter"/>
</dbReference>
<feature type="binding site" evidence="2">
    <location>
        <position position="209"/>
    </location>
    <ligand>
        <name>Mg(2+)</name>
        <dbReference type="ChEBI" id="CHEBI:18420"/>
    </ligand>
</feature>
<dbReference type="GeneID" id="29674210"/>
<dbReference type="FunFam" id="3.40.1180.10:FF:000001">
    <property type="entry name" value="(2E,6E)-farnesyl-diphosphate-specific ditrans,polycis-undecaprenyl-diphosphate synthase"/>
    <property type="match status" value="1"/>
</dbReference>
<protein>
    <recommendedName>
        <fullName evidence="2">Isoprenyl transferase</fullName>
        <ecNumber evidence="2">2.5.1.-</ecNumber>
    </recommendedName>
</protein>
<dbReference type="Proteomes" id="UP000002072">
    <property type="component" value="Chromosome"/>
</dbReference>
<dbReference type="PANTHER" id="PTHR10291:SF0">
    <property type="entry name" value="DEHYDRODOLICHYL DIPHOSPHATE SYNTHASE 2"/>
    <property type="match status" value="1"/>
</dbReference>
<comment type="cofactor">
    <cofactor evidence="2">
        <name>Mg(2+)</name>
        <dbReference type="ChEBI" id="CHEBI:18420"/>
    </cofactor>
    <text evidence="2">Binds 2 magnesium ions per subunit.</text>
</comment>
<dbReference type="AlphaFoldDB" id="D1AXP3"/>
<dbReference type="eggNOG" id="COG0020">
    <property type="taxonomic scope" value="Bacteria"/>
</dbReference>
<reference evidence="3 4" key="1">
    <citation type="journal article" date="2009" name="Stand. Genomic Sci.">
        <title>Complete genome sequence of Streptobacillus moniliformis type strain (9901T).</title>
        <authorList>
            <person name="Nolan M."/>
            <person name="Gronow S."/>
            <person name="Lapidus A."/>
            <person name="Ivanova N."/>
            <person name="Copeland A."/>
            <person name="Lucas S."/>
            <person name="Del Rio T.G."/>
            <person name="Chen F."/>
            <person name="Tice H."/>
            <person name="Pitluck S."/>
            <person name="Cheng J.F."/>
            <person name="Sims D."/>
            <person name="Meincke L."/>
            <person name="Bruce D."/>
            <person name="Goodwin L."/>
            <person name="Brettin T."/>
            <person name="Han C."/>
            <person name="Detter J.C."/>
            <person name="Ovchinikova G."/>
            <person name="Pati A."/>
            <person name="Mavromatis K."/>
            <person name="Mikhailova N."/>
            <person name="Chen A."/>
            <person name="Palaniappan K."/>
            <person name="Land M."/>
            <person name="Hauser L."/>
            <person name="Chang Y.J."/>
            <person name="Jeffries C.D."/>
            <person name="Rohde M."/>
            <person name="Sproer C."/>
            <person name="Goker M."/>
            <person name="Bristow J."/>
            <person name="Eisen J.A."/>
            <person name="Markowitz V."/>
            <person name="Hugenholtz P."/>
            <person name="Kyrpides N.C."/>
            <person name="Klenk H.P."/>
            <person name="Chain P."/>
        </authorList>
    </citation>
    <scope>NUCLEOTIDE SEQUENCE [LARGE SCALE GENOMIC DNA]</scope>
    <source>
        <strain evidence="4">ATCC 14647 / DSM 12112 / NCTC 10651 / 9901</strain>
    </source>
</reference>
<proteinExistence type="inferred from homology"/>
<feature type="active site" description="Proton acceptor" evidence="2">
    <location>
        <position position="77"/>
    </location>
</feature>
<dbReference type="InterPro" id="IPR018520">
    <property type="entry name" value="UPP_synth-like_CS"/>
</dbReference>
<feature type="binding site" evidence="2">
    <location>
        <position position="80"/>
    </location>
    <ligand>
        <name>substrate</name>
    </ligand>
</feature>
<dbReference type="CDD" id="cd00475">
    <property type="entry name" value="Cis_IPPS"/>
    <property type="match status" value="1"/>
</dbReference>
<dbReference type="PROSITE" id="PS01066">
    <property type="entry name" value="UPP_SYNTHASE"/>
    <property type="match status" value="1"/>
</dbReference>
<feature type="binding site" evidence="2">
    <location>
        <begin position="196"/>
        <end position="198"/>
    </location>
    <ligand>
        <name>substrate</name>
    </ligand>
</feature>
<evidence type="ECO:0000256" key="2">
    <source>
        <dbReference type="HAMAP-Rule" id="MF_01139"/>
    </source>
</evidence>
<dbReference type="InterPro" id="IPR036424">
    <property type="entry name" value="UPP_synth-like_sf"/>
</dbReference>